<evidence type="ECO:0000313" key="4">
    <source>
        <dbReference type="Proteomes" id="UP000544872"/>
    </source>
</evidence>
<evidence type="ECO:0000256" key="1">
    <source>
        <dbReference type="ARBA" id="ARBA00007613"/>
    </source>
</evidence>
<dbReference type="EMBL" id="JACIIX010000022">
    <property type="protein sequence ID" value="MBB6212372.1"/>
    <property type="molecule type" value="Genomic_DNA"/>
</dbReference>
<feature type="signal peptide" evidence="2">
    <location>
        <begin position="1"/>
        <end position="29"/>
    </location>
</feature>
<dbReference type="PANTHER" id="PTHR30203">
    <property type="entry name" value="OUTER MEMBRANE CATION EFFLUX PROTEIN"/>
    <property type="match status" value="1"/>
</dbReference>
<dbReference type="PANTHER" id="PTHR30203:SF33">
    <property type="entry name" value="BLR4455 PROTEIN"/>
    <property type="match status" value="1"/>
</dbReference>
<comment type="caution">
    <text evidence="3">The sequence shown here is derived from an EMBL/GenBank/DDBJ whole genome shotgun (WGS) entry which is preliminary data.</text>
</comment>
<dbReference type="Gene3D" id="2.20.200.10">
    <property type="entry name" value="Outer membrane efflux proteins (OEP)"/>
    <property type="match status" value="1"/>
</dbReference>
<dbReference type="SUPFAM" id="SSF56954">
    <property type="entry name" value="Outer membrane efflux proteins (OEP)"/>
    <property type="match status" value="1"/>
</dbReference>
<organism evidence="3 4">
    <name type="scientific">Novispirillum itersonii</name>
    <name type="common">Aquaspirillum itersonii</name>
    <dbReference type="NCBI Taxonomy" id="189"/>
    <lineage>
        <taxon>Bacteria</taxon>
        <taxon>Pseudomonadati</taxon>
        <taxon>Pseudomonadota</taxon>
        <taxon>Alphaproteobacteria</taxon>
        <taxon>Rhodospirillales</taxon>
        <taxon>Novispirillaceae</taxon>
        <taxon>Novispirillum</taxon>
    </lineage>
</organism>
<comment type="similarity">
    <text evidence="1 2">Belongs to the outer membrane factor (OMF) (TC 1.B.17) family.</text>
</comment>
<protein>
    <submittedName>
        <fullName evidence="3">NodT family efflux transporter outer membrane factor (OMF) lipoprotein</fullName>
    </submittedName>
</protein>
<dbReference type="Pfam" id="PF02321">
    <property type="entry name" value="OEP"/>
    <property type="match status" value="2"/>
</dbReference>
<proteinExistence type="inferred from homology"/>
<sequence>MRMRVLAARKGKAVMAVSALVILAGCSQVPDYKPETGPLPGGWNNPGVSPLAAAVTETAIVAPEDRWWETFGSSELNRLVEQALAEGNTLKAAVARIRQAQAQLGTAEAPEWPNLSVSGGETAAKRASSARSSASGDSARSYSLGLSASYEVDFWGKRAASILAAENALQAARLDRETVGWTLSSSVANAYFQVLAVRDRLTAARRNLDLSRQTLRLTEQQVQFGEASGLETAQQRSAVAQIQTQIAALELQHAQALNALAALVGKSAGEITVQAPGLSGVVLPPVKPGLPSEILRRRPDLRAAEARLVAANADIGAARARYYPSLNLTAERGFASAALSSLLTPASAIWSIGGSLAAPLFDNGAIDSAVEQASARREELAATYRQSVIDALRDTEDALAANRWLTEQEDRQGEVVTASREARRLADIRYRGGAVAYMTVLDAERTLLQAEDSSIQVRLSRLNAAVNLNRAVGGSLSLPAVEAAAKP</sequence>
<keyword evidence="4" id="KW-1185">Reference proteome</keyword>
<keyword evidence="2" id="KW-0732">Signal</keyword>
<dbReference type="GO" id="GO:0015562">
    <property type="term" value="F:efflux transmembrane transporter activity"/>
    <property type="evidence" value="ECO:0007669"/>
    <property type="project" value="InterPro"/>
</dbReference>
<dbReference type="Proteomes" id="UP000544872">
    <property type="component" value="Unassembled WGS sequence"/>
</dbReference>
<comment type="subcellular location">
    <subcellularLocation>
        <location evidence="2">Cell membrane</location>
        <topology evidence="2">Lipid-anchor</topology>
    </subcellularLocation>
</comment>
<dbReference type="PROSITE" id="PS51257">
    <property type="entry name" value="PROKAR_LIPOPROTEIN"/>
    <property type="match status" value="1"/>
</dbReference>
<dbReference type="AlphaFoldDB" id="A0A7X0DQL1"/>
<dbReference type="Gene3D" id="1.20.1600.10">
    <property type="entry name" value="Outer membrane efflux proteins (OEP)"/>
    <property type="match status" value="1"/>
</dbReference>
<dbReference type="RefSeq" id="WP_184266247.1">
    <property type="nucleotide sequence ID" value="NZ_JACIIX010000022.1"/>
</dbReference>
<evidence type="ECO:0000313" key="3">
    <source>
        <dbReference type="EMBL" id="MBB6212372.1"/>
    </source>
</evidence>
<keyword evidence="2" id="KW-1134">Transmembrane beta strand</keyword>
<feature type="chain" id="PRO_5031601746" evidence="2">
    <location>
        <begin position="30"/>
        <end position="487"/>
    </location>
</feature>
<dbReference type="InterPro" id="IPR010131">
    <property type="entry name" value="MdtP/NodT-like"/>
</dbReference>
<keyword evidence="2 3" id="KW-0449">Lipoprotein</keyword>
<keyword evidence="2" id="KW-0812">Transmembrane</keyword>
<keyword evidence="2" id="KW-0564">Palmitate</keyword>
<dbReference type="GO" id="GO:0005886">
    <property type="term" value="C:plasma membrane"/>
    <property type="evidence" value="ECO:0007669"/>
    <property type="project" value="UniProtKB-SubCell"/>
</dbReference>
<evidence type="ECO:0000256" key="2">
    <source>
        <dbReference type="RuleBase" id="RU362097"/>
    </source>
</evidence>
<reference evidence="3 4" key="1">
    <citation type="submission" date="2020-08" db="EMBL/GenBank/DDBJ databases">
        <title>Genomic Encyclopedia of Type Strains, Phase IV (KMG-IV): sequencing the most valuable type-strain genomes for metagenomic binning, comparative biology and taxonomic classification.</title>
        <authorList>
            <person name="Goeker M."/>
        </authorList>
    </citation>
    <scope>NUCLEOTIDE SEQUENCE [LARGE SCALE GENOMIC DNA]</scope>
    <source>
        <strain evidence="3 4">DSM 11590</strain>
    </source>
</reference>
<gene>
    <name evidence="3" type="ORF">FHS48_003823</name>
</gene>
<dbReference type="NCBIfam" id="TIGR01845">
    <property type="entry name" value="outer_NodT"/>
    <property type="match status" value="1"/>
</dbReference>
<keyword evidence="2" id="KW-0472">Membrane</keyword>
<dbReference type="InterPro" id="IPR003423">
    <property type="entry name" value="OMP_efflux"/>
</dbReference>
<name>A0A7X0DQL1_NOVIT</name>
<accession>A0A7X0DQL1</accession>